<evidence type="ECO:0000256" key="1">
    <source>
        <dbReference type="ARBA" id="ARBA00004141"/>
    </source>
</evidence>
<accession>A0ABD3X9A5</accession>
<evidence type="ECO:0000313" key="7">
    <source>
        <dbReference type="EMBL" id="KAL3881602.1"/>
    </source>
</evidence>
<feature type="transmembrane region" description="Helical" evidence="5">
    <location>
        <begin position="485"/>
        <end position="506"/>
    </location>
</feature>
<feature type="transmembrane region" description="Helical" evidence="5">
    <location>
        <begin position="20"/>
        <end position="44"/>
    </location>
</feature>
<dbReference type="SUPFAM" id="SSF103473">
    <property type="entry name" value="MFS general substrate transporter"/>
    <property type="match status" value="1"/>
</dbReference>
<dbReference type="PROSITE" id="PS50850">
    <property type="entry name" value="MFS"/>
    <property type="match status" value="1"/>
</dbReference>
<feature type="transmembrane region" description="Helical" evidence="5">
    <location>
        <begin position="392"/>
        <end position="412"/>
    </location>
</feature>
<feature type="transmembrane region" description="Helical" evidence="5">
    <location>
        <begin position="167"/>
        <end position="184"/>
    </location>
</feature>
<organism evidence="7 8">
    <name type="scientific">Sinanodonta woodiana</name>
    <name type="common">Chinese pond mussel</name>
    <name type="synonym">Anodonta woodiana</name>
    <dbReference type="NCBI Taxonomy" id="1069815"/>
    <lineage>
        <taxon>Eukaryota</taxon>
        <taxon>Metazoa</taxon>
        <taxon>Spiralia</taxon>
        <taxon>Lophotrochozoa</taxon>
        <taxon>Mollusca</taxon>
        <taxon>Bivalvia</taxon>
        <taxon>Autobranchia</taxon>
        <taxon>Heteroconchia</taxon>
        <taxon>Palaeoheterodonta</taxon>
        <taxon>Unionida</taxon>
        <taxon>Unionoidea</taxon>
        <taxon>Unionidae</taxon>
        <taxon>Unioninae</taxon>
        <taxon>Sinanodonta</taxon>
    </lineage>
</organism>
<feature type="transmembrane region" description="Helical" evidence="5">
    <location>
        <begin position="253"/>
        <end position="271"/>
    </location>
</feature>
<keyword evidence="4 5" id="KW-0472">Membrane</keyword>
<feature type="transmembrane region" description="Helical" evidence="5">
    <location>
        <begin position="453"/>
        <end position="473"/>
    </location>
</feature>
<feature type="transmembrane region" description="Helical" evidence="5">
    <location>
        <begin position="418"/>
        <end position="441"/>
    </location>
</feature>
<dbReference type="GO" id="GO:0016020">
    <property type="term" value="C:membrane"/>
    <property type="evidence" value="ECO:0007669"/>
    <property type="project" value="UniProtKB-SubCell"/>
</dbReference>
<evidence type="ECO:0000259" key="6">
    <source>
        <dbReference type="PROSITE" id="PS50850"/>
    </source>
</evidence>
<dbReference type="Pfam" id="PF00083">
    <property type="entry name" value="Sugar_tr"/>
    <property type="match status" value="1"/>
</dbReference>
<feature type="transmembrane region" description="Helical" evidence="5">
    <location>
        <begin position="360"/>
        <end position="385"/>
    </location>
</feature>
<proteinExistence type="predicted"/>
<comment type="subcellular location">
    <subcellularLocation>
        <location evidence="1">Membrane</location>
        <topology evidence="1">Multi-pass membrane protein</topology>
    </subcellularLocation>
</comment>
<evidence type="ECO:0000256" key="5">
    <source>
        <dbReference type="SAM" id="Phobius"/>
    </source>
</evidence>
<keyword evidence="2 5" id="KW-0812">Transmembrane</keyword>
<dbReference type="Gene3D" id="1.20.1250.20">
    <property type="entry name" value="MFS general substrate transporter like domains"/>
    <property type="match status" value="1"/>
</dbReference>
<keyword evidence="8" id="KW-1185">Reference proteome</keyword>
<keyword evidence="3 5" id="KW-1133">Transmembrane helix</keyword>
<dbReference type="CDD" id="cd17317">
    <property type="entry name" value="MFS_SLC22"/>
    <property type="match status" value="1"/>
</dbReference>
<feature type="transmembrane region" description="Helical" evidence="5">
    <location>
        <begin position="190"/>
        <end position="213"/>
    </location>
</feature>
<evidence type="ECO:0000256" key="2">
    <source>
        <dbReference type="ARBA" id="ARBA00022692"/>
    </source>
</evidence>
<sequence>MRYDDLLSLLGDFGRYQKILYCILVIPTGIISMQIMSPIFILAVPDHRCALPDLSNDTYAIQNEEHEQLVNKYIPMTTDYTGAASYSSCTIYDRSVNSTGMNISKEVPCSKWVYDMSVFQDTVVTEINLVCEKTIYRAHATTSLNVGSLLGFIIMGSVSDRFGRKKTYVLLIVLTAVFSFLLVWTPSIYVFVAIRFFVGFTVGVSYNTTFVYVMEFIGPSKRILCGMFVNHVWTFGLFIYTGLAYGIRTWKNLQIASAVPSCFLIVYWWLIPESLRWLVSMGMRSEADQIIQKMAKVNKVTLPIEPLNLQITSSGTGTVVGLFSSKVLLIRTVIIFINWLTVSMMYYGLSLNVGNLGGDIYVNFAYSTIMEFVAYTISIPAISLLGRKKFHCLSMSVGGLALLATIFPSVIADKRSSLVITILAMIGKFASAAAFGTIYLYSSELFPTVVRSAGMGASAFCAGVGGIIAPYIVELANLTEGRARDVLPLIVFGIPSLLAGGLSLLLPETSKIHLPDSISDAKQLNRHTDTEFKRNENNNVI</sequence>
<feature type="domain" description="Major facilitator superfamily (MFS) profile" evidence="6">
    <location>
        <begin position="90"/>
        <end position="511"/>
    </location>
</feature>
<dbReference type="PANTHER" id="PTHR24064">
    <property type="entry name" value="SOLUTE CARRIER FAMILY 22 MEMBER"/>
    <property type="match status" value="1"/>
</dbReference>
<dbReference type="PROSITE" id="PS00217">
    <property type="entry name" value="SUGAR_TRANSPORT_2"/>
    <property type="match status" value="1"/>
</dbReference>
<dbReference type="Proteomes" id="UP001634394">
    <property type="component" value="Unassembled WGS sequence"/>
</dbReference>
<dbReference type="InterPro" id="IPR005828">
    <property type="entry name" value="MFS_sugar_transport-like"/>
</dbReference>
<dbReference type="InterPro" id="IPR036259">
    <property type="entry name" value="MFS_trans_sf"/>
</dbReference>
<evidence type="ECO:0000313" key="8">
    <source>
        <dbReference type="Proteomes" id="UP001634394"/>
    </source>
</evidence>
<comment type="caution">
    <text evidence="7">The sequence shown here is derived from an EMBL/GenBank/DDBJ whole genome shotgun (WGS) entry which is preliminary data.</text>
</comment>
<dbReference type="AlphaFoldDB" id="A0ABD3X9A5"/>
<dbReference type="InterPro" id="IPR020846">
    <property type="entry name" value="MFS_dom"/>
</dbReference>
<feature type="transmembrane region" description="Helical" evidence="5">
    <location>
        <begin position="225"/>
        <end position="247"/>
    </location>
</feature>
<feature type="transmembrane region" description="Helical" evidence="5">
    <location>
        <begin position="135"/>
        <end position="155"/>
    </location>
</feature>
<reference evidence="7 8" key="1">
    <citation type="submission" date="2024-11" db="EMBL/GenBank/DDBJ databases">
        <title>Chromosome-level genome assembly of the freshwater bivalve Anodonta woodiana.</title>
        <authorList>
            <person name="Chen X."/>
        </authorList>
    </citation>
    <scope>NUCLEOTIDE SEQUENCE [LARGE SCALE GENOMIC DNA]</scope>
    <source>
        <strain evidence="7">MN2024</strain>
        <tissue evidence="7">Gills</tissue>
    </source>
</reference>
<dbReference type="InterPro" id="IPR005829">
    <property type="entry name" value="Sugar_transporter_CS"/>
</dbReference>
<protein>
    <recommendedName>
        <fullName evidence="6">Major facilitator superfamily (MFS) profile domain-containing protein</fullName>
    </recommendedName>
</protein>
<evidence type="ECO:0000256" key="3">
    <source>
        <dbReference type="ARBA" id="ARBA00022989"/>
    </source>
</evidence>
<dbReference type="EMBL" id="JBJQND010000003">
    <property type="protein sequence ID" value="KAL3881602.1"/>
    <property type="molecule type" value="Genomic_DNA"/>
</dbReference>
<gene>
    <name evidence="7" type="ORF">ACJMK2_028020</name>
</gene>
<name>A0ABD3X9A5_SINWO</name>
<evidence type="ECO:0000256" key="4">
    <source>
        <dbReference type="ARBA" id="ARBA00023136"/>
    </source>
</evidence>
<feature type="transmembrane region" description="Helical" evidence="5">
    <location>
        <begin position="328"/>
        <end position="348"/>
    </location>
</feature>